<evidence type="ECO:0000256" key="13">
    <source>
        <dbReference type="ARBA" id="ARBA00022741"/>
    </source>
</evidence>
<dbReference type="GO" id="GO:0005524">
    <property type="term" value="F:ATP binding"/>
    <property type="evidence" value="ECO:0007669"/>
    <property type="project" value="UniProtKB-UniRule"/>
</dbReference>
<evidence type="ECO:0000256" key="15">
    <source>
        <dbReference type="ARBA" id="ARBA00022840"/>
    </source>
</evidence>
<keyword evidence="9" id="KW-0808">Transferase</keyword>
<evidence type="ECO:0000256" key="18">
    <source>
        <dbReference type="ARBA" id="ARBA00023170"/>
    </source>
</evidence>
<keyword evidence="12" id="KW-0677">Repeat</keyword>
<accession>A0AAQ3PPA7</accession>
<evidence type="ECO:0000256" key="1">
    <source>
        <dbReference type="ARBA" id="ARBA00004251"/>
    </source>
</evidence>
<dbReference type="SMART" id="SM00369">
    <property type="entry name" value="LRR_TYP"/>
    <property type="match status" value="7"/>
</dbReference>
<evidence type="ECO:0000256" key="5">
    <source>
        <dbReference type="ARBA" id="ARBA00022475"/>
    </source>
</evidence>
<evidence type="ECO:0000256" key="8">
    <source>
        <dbReference type="ARBA" id="ARBA00022614"/>
    </source>
</evidence>
<evidence type="ECO:0000256" key="12">
    <source>
        <dbReference type="ARBA" id="ARBA00022737"/>
    </source>
</evidence>
<evidence type="ECO:0000256" key="19">
    <source>
        <dbReference type="ARBA" id="ARBA00023180"/>
    </source>
</evidence>
<dbReference type="FunFam" id="3.80.10.10:FF:000101">
    <property type="entry name" value="LRR receptor-like serine/threonine-protein kinase ERECTA"/>
    <property type="match status" value="1"/>
</dbReference>
<proteinExistence type="inferred from homology"/>
<organism evidence="25 26">
    <name type="scientific">Paspalum notatum var. saurae</name>
    <dbReference type="NCBI Taxonomy" id="547442"/>
    <lineage>
        <taxon>Eukaryota</taxon>
        <taxon>Viridiplantae</taxon>
        <taxon>Streptophyta</taxon>
        <taxon>Embryophyta</taxon>
        <taxon>Tracheophyta</taxon>
        <taxon>Spermatophyta</taxon>
        <taxon>Magnoliopsida</taxon>
        <taxon>Liliopsida</taxon>
        <taxon>Poales</taxon>
        <taxon>Poaceae</taxon>
        <taxon>PACMAD clade</taxon>
        <taxon>Panicoideae</taxon>
        <taxon>Andropogonodae</taxon>
        <taxon>Paspaleae</taxon>
        <taxon>Paspalinae</taxon>
        <taxon>Paspalum</taxon>
    </lineage>
</organism>
<comment type="subcellular location">
    <subcellularLocation>
        <location evidence="1">Cell membrane</location>
        <topology evidence="1">Single-pass type I membrane protein</topology>
    </subcellularLocation>
</comment>
<keyword evidence="14" id="KW-0418">Kinase</keyword>
<dbReference type="SMART" id="SM00220">
    <property type="entry name" value="S_TKc"/>
    <property type="match status" value="1"/>
</dbReference>
<dbReference type="SUPFAM" id="SSF56112">
    <property type="entry name" value="Protein kinase-like (PK-like)"/>
    <property type="match status" value="1"/>
</dbReference>
<reference evidence="25 26" key="1">
    <citation type="submission" date="2024-02" db="EMBL/GenBank/DDBJ databases">
        <title>High-quality chromosome-scale genome assembly of Pensacola bahiagrass (Paspalum notatum Flugge var. saurae).</title>
        <authorList>
            <person name="Vega J.M."/>
            <person name="Podio M."/>
            <person name="Orjuela J."/>
            <person name="Siena L.A."/>
            <person name="Pessino S.C."/>
            <person name="Combes M.C."/>
            <person name="Mariac C."/>
            <person name="Albertini E."/>
            <person name="Pupilli F."/>
            <person name="Ortiz J.P.A."/>
            <person name="Leblanc O."/>
        </authorList>
    </citation>
    <scope>NUCLEOTIDE SEQUENCE [LARGE SCALE GENOMIC DNA]</scope>
    <source>
        <strain evidence="25">R1</strain>
        <tissue evidence="25">Leaf</tissue>
    </source>
</reference>
<dbReference type="Gene3D" id="3.30.200.20">
    <property type="entry name" value="Phosphorylase Kinase, domain 1"/>
    <property type="match status" value="1"/>
</dbReference>
<feature type="chain" id="PRO_5042986995" description="non-specific serine/threonine protein kinase" evidence="23">
    <location>
        <begin position="33"/>
        <end position="1121"/>
    </location>
</feature>
<feature type="binding site" evidence="22">
    <location>
        <position position="838"/>
    </location>
    <ligand>
        <name>ATP</name>
        <dbReference type="ChEBI" id="CHEBI:30616"/>
    </ligand>
</feature>
<dbReference type="InterPro" id="IPR003591">
    <property type="entry name" value="Leu-rich_rpt_typical-subtyp"/>
</dbReference>
<dbReference type="FunFam" id="3.80.10.10:FF:000095">
    <property type="entry name" value="LRR receptor-like serine/threonine-protein kinase GSO1"/>
    <property type="match status" value="1"/>
</dbReference>
<evidence type="ECO:0000313" key="26">
    <source>
        <dbReference type="Proteomes" id="UP001341281"/>
    </source>
</evidence>
<sequence>MALLPCMAYLLIVVSLTTCLLQIAATVTVATAAPSPAPPSNDDNTDLAALRAFKAQVSDPHGILGHGWAENVSFCSWVGVSCGRRHRRRVTALVLPGIPLQGEITPHIGNLSFLSVLNLTSTDLAGAIPSDLGRLARLQYLHLGGNALSGSIPSTMGNLTRLRYLNLYGNQLSGQIPAELQALHSLVHLSLGTNYLSGPIPRFLFSNSTFLSYVHFGNNSLSGPIPIGIGSLPLQVLVLQKNQLSGSLPPAIFNISGLQELYIAGNNLSGRIPGGNQSFNLPRIQVMALSQNKFTGRIPLGISRCQTLQTLTLNRNLFEDHVPAWLATLSQLNHVSIGGNDLTGSIPGSLGNLTMLSVLDLSFCNLSGRIPLELGKITKLTYLHLSENQLTGPFPYFVGNLTELYLLALETNLLAGQVPWTLGNLRSLIRLDIGDNNLQGELDFLAALSNCRQLQFIDVEETSLRGPIPASVGNLSSTLVTFAAGGCNLTGSIPATISNLTGLNLISLYGNQISGTIPDSIVLLENLQAIDLSTNIIFGPVPTNIGALSGLNELFLEGNSFSGSIPNSISNLSMSQYISLSYNSLSSAIPAGLFNLSSLVQLVLSHNTLYGALPSDLSPLKAIQLIDISDNHLSGSLPASFGQLDFLSTINLSHNTLNNSVLDSFKDLVSLETLDLSYNNLSGGIPMYFANLTDLTALNLSFNNLQGQIPNGGVFSNITSMSLMGNVGLCGAPRLGFSPCLDRSHATDTHYLKFVLPIVTVAFGTIVLCSWLIIRQKNKRPNAAAAFDIADVTSHRLISYQEIVRATANFSEDKLLGAGSFGRVFKGQLDDGVLVAIKVLNMQDHHSLRSFDAECNVLRMARHRNLIKILNTCSNLDFRALLLQFMPNGSLESYLHIEPEGRPCTGSFLKRIEIMLGVSMAIEYLHHRHYEVVLHCDLKPSNVLFDEEMTAHVADFGIAKILLGDDNSMVSASMPGTIGYMAPEYALMGKASRKSDVFSFGIMLLEVITGKRPTDPMFIGGLTLRQWVSQAYPENLIDVADKRLLQDEQMRLCFDNRGNTSLPSSLTSMESNFLVLIFELGLMCSSESPEQRMAMTDVVARLNDIKKKYSAFIQPVQVHGH</sequence>
<dbReference type="InterPro" id="IPR000719">
    <property type="entry name" value="Prot_kinase_dom"/>
</dbReference>
<protein>
    <recommendedName>
        <fullName evidence="4">non-specific serine/threonine protein kinase</fullName>
        <ecNumber evidence="4">2.7.11.1</ecNumber>
    </recommendedName>
</protein>
<keyword evidence="5" id="KW-1003">Cell membrane</keyword>
<keyword evidence="16" id="KW-1133">Transmembrane helix</keyword>
<dbReference type="PANTHER" id="PTHR48052">
    <property type="entry name" value="UNNAMED PRODUCT"/>
    <property type="match status" value="1"/>
</dbReference>
<evidence type="ECO:0000256" key="3">
    <source>
        <dbReference type="ARBA" id="ARBA00009592"/>
    </source>
</evidence>
<dbReference type="Pfam" id="PF13855">
    <property type="entry name" value="LRR_8"/>
    <property type="match status" value="2"/>
</dbReference>
<dbReference type="PROSITE" id="PS00107">
    <property type="entry name" value="PROTEIN_KINASE_ATP"/>
    <property type="match status" value="1"/>
</dbReference>
<dbReference type="InterPro" id="IPR032675">
    <property type="entry name" value="LRR_dom_sf"/>
</dbReference>
<evidence type="ECO:0000259" key="24">
    <source>
        <dbReference type="PROSITE" id="PS50011"/>
    </source>
</evidence>
<evidence type="ECO:0000256" key="10">
    <source>
        <dbReference type="ARBA" id="ARBA00022692"/>
    </source>
</evidence>
<feature type="signal peptide" evidence="23">
    <location>
        <begin position="1"/>
        <end position="32"/>
    </location>
</feature>
<dbReference type="EC" id="2.7.11.1" evidence="4"/>
<evidence type="ECO:0000256" key="7">
    <source>
        <dbReference type="ARBA" id="ARBA00022553"/>
    </source>
</evidence>
<keyword evidence="6" id="KW-0723">Serine/threonine-protein kinase</keyword>
<dbReference type="Gene3D" id="1.10.510.10">
    <property type="entry name" value="Transferase(Phosphotransferase) domain 1"/>
    <property type="match status" value="1"/>
</dbReference>
<feature type="domain" description="Protein kinase" evidence="24">
    <location>
        <begin position="810"/>
        <end position="1113"/>
    </location>
</feature>
<evidence type="ECO:0000313" key="25">
    <source>
        <dbReference type="EMBL" id="WVZ50104.1"/>
    </source>
</evidence>
<keyword evidence="18" id="KW-0675">Receptor</keyword>
<keyword evidence="10" id="KW-0812">Transmembrane</keyword>
<dbReference type="AlphaFoldDB" id="A0AAQ3PPA7"/>
<dbReference type="InterPro" id="IPR011009">
    <property type="entry name" value="Kinase-like_dom_sf"/>
</dbReference>
<dbReference type="PROSITE" id="PS50011">
    <property type="entry name" value="PROTEIN_KINASE_DOM"/>
    <property type="match status" value="1"/>
</dbReference>
<dbReference type="SUPFAM" id="SSF52058">
    <property type="entry name" value="L domain-like"/>
    <property type="match status" value="1"/>
</dbReference>
<keyword evidence="7" id="KW-0597">Phosphoprotein</keyword>
<keyword evidence="13 22" id="KW-0547">Nucleotide-binding</keyword>
<dbReference type="Pfam" id="PF00069">
    <property type="entry name" value="Pkinase"/>
    <property type="match status" value="1"/>
</dbReference>
<dbReference type="Pfam" id="PF08263">
    <property type="entry name" value="LRRNT_2"/>
    <property type="match status" value="1"/>
</dbReference>
<comment type="similarity">
    <text evidence="2">Belongs to the protein kinase superfamily. Ser/Thr protein kinase family.</text>
</comment>
<dbReference type="CDD" id="cd14066">
    <property type="entry name" value="STKc_IRAK"/>
    <property type="match status" value="1"/>
</dbReference>
<evidence type="ECO:0000256" key="22">
    <source>
        <dbReference type="PROSITE-ProRule" id="PRU10141"/>
    </source>
</evidence>
<evidence type="ECO:0000256" key="6">
    <source>
        <dbReference type="ARBA" id="ARBA00022527"/>
    </source>
</evidence>
<dbReference type="GO" id="GO:0004674">
    <property type="term" value="F:protein serine/threonine kinase activity"/>
    <property type="evidence" value="ECO:0007669"/>
    <property type="project" value="UniProtKB-KW"/>
</dbReference>
<dbReference type="PROSITE" id="PS00108">
    <property type="entry name" value="PROTEIN_KINASE_ST"/>
    <property type="match status" value="1"/>
</dbReference>
<dbReference type="FunFam" id="3.80.10.10:FF:000317">
    <property type="entry name" value="Inactive leucine-rich repeat receptor-like protein kinase"/>
    <property type="match status" value="1"/>
</dbReference>
<keyword evidence="17" id="KW-0472">Membrane</keyword>
<gene>
    <name evidence="25" type="ORF">U9M48_001391</name>
</gene>
<evidence type="ECO:0000256" key="23">
    <source>
        <dbReference type="SAM" id="SignalP"/>
    </source>
</evidence>
<name>A0AAQ3PPA7_PASNO</name>
<evidence type="ECO:0000256" key="20">
    <source>
        <dbReference type="ARBA" id="ARBA00047899"/>
    </source>
</evidence>
<dbReference type="InterPro" id="IPR013210">
    <property type="entry name" value="LRR_N_plant-typ"/>
</dbReference>
<evidence type="ECO:0000256" key="14">
    <source>
        <dbReference type="ARBA" id="ARBA00022777"/>
    </source>
</evidence>
<evidence type="ECO:0000256" key="9">
    <source>
        <dbReference type="ARBA" id="ARBA00022679"/>
    </source>
</evidence>
<dbReference type="FunFam" id="1.10.510.10:FF:000358">
    <property type="entry name" value="Putative leucine-rich repeat receptor-like serine/threonine-protein kinase"/>
    <property type="match status" value="1"/>
</dbReference>
<evidence type="ECO:0000256" key="4">
    <source>
        <dbReference type="ARBA" id="ARBA00012513"/>
    </source>
</evidence>
<dbReference type="GO" id="GO:0005886">
    <property type="term" value="C:plasma membrane"/>
    <property type="evidence" value="ECO:0007669"/>
    <property type="project" value="UniProtKB-SubCell"/>
</dbReference>
<dbReference type="FunFam" id="3.30.200.20:FF:000661">
    <property type="entry name" value="Serine-threonine protein kinase plant-type"/>
    <property type="match status" value="1"/>
</dbReference>
<evidence type="ECO:0000256" key="17">
    <source>
        <dbReference type="ARBA" id="ARBA00023136"/>
    </source>
</evidence>
<comment type="catalytic activity">
    <reaction evidence="20">
        <text>L-threonyl-[protein] + ATP = O-phospho-L-threonyl-[protein] + ADP + H(+)</text>
        <dbReference type="Rhea" id="RHEA:46608"/>
        <dbReference type="Rhea" id="RHEA-COMP:11060"/>
        <dbReference type="Rhea" id="RHEA-COMP:11605"/>
        <dbReference type="ChEBI" id="CHEBI:15378"/>
        <dbReference type="ChEBI" id="CHEBI:30013"/>
        <dbReference type="ChEBI" id="CHEBI:30616"/>
        <dbReference type="ChEBI" id="CHEBI:61977"/>
        <dbReference type="ChEBI" id="CHEBI:456216"/>
        <dbReference type="EC" id="2.7.11.1"/>
    </reaction>
</comment>
<keyword evidence="15 22" id="KW-0067">ATP-binding</keyword>
<evidence type="ECO:0000256" key="16">
    <source>
        <dbReference type="ARBA" id="ARBA00022989"/>
    </source>
</evidence>
<keyword evidence="8" id="KW-0433">Leucine-rich repeat</keyword>
<evidence type="ECO:0000256" key="11">
    <source>
        <dbReference type="ARBA" id="ARBA00022729"/>
    </source>
</evidence>
<dbReference type="SUPFAM" id="SSF52047">
    <property type="entry name" value="RNI-like"/>
    <property type="match status" value="1"/>
</dbReference>
<dbReference type="Gene3D" id="3.80.10.10">
    <property type="entry name" value="Ribonuclease Inhibitor"/>
    <property type="match status" value="3"/>
</dbReference>
<dbReference type="InterPro" id="IPR008271">
    <property type="entry name" value="Ser/Thr_kinase_AS"/>
</dbReference>
<comment type="catalytic activity">
    <reaction evidence="21">
        <text>L-seryl-[protein] + ATP = O-phospho-L-seryl-[protein] + ADP + H(+)</text>
        <dbReference type="Rhea" id="RHEA:17989"/>
        <dbReference type="Rhea" id="RHEA-COMP:9863"/>
        <dbReference type="Rhea" id="RHEA-COMP:11604"/>
        <dbReference type="ChEBI" id="CHEBI:15378"/>
        <dbReference type="ChEBI" id="CHEBI:29999"/>
        <dbReference type="ChEBI" id="CHEBI:30616"/>
        <dbReference type="ChEBI" id="CHEBI:83421"/>
        <dbReference type="ChEBI" id="CHEBI:456216"/>
        <dbReference type="EC" id="2.7.11.1"/>
    </reaction>
</comment>
<dbReference type="InterPro" id="IPR017441">
    <property type="entry name" value="Protein_kinase_ATP_BS"/>
</dbReference>
<dbReference type="InterPro" id="IPR001611">
    <property type="entry name" value="Leu-rich_rpt"/>
</dbReference>
<comment type="similarity">
    <text evidence="3">Belongs to the RLP family.</text>
</comment>
<keyword evidence="19" id="KW-0325">Glycoprotein</keyword>
<evidence type="ECO:0000256" key="21">
    <source>
        <dbReference type="ARBA" id="ARBA00048679"/>
    </source>
</evidence>
<dbReference type="EMBL" id="CP144745">
    <property type="protein sequence ID" value="WVZ50104.1"/>
    <property type="molecule type" value="Genomic_DNA"/>
</dbReference>
<dbReference type="Pfam" id="PF00560">
    <property type="entry name" value="LRR_1"/>
    <property type="match status" value="3"/>
</dbReference>
<dbReference type="PANTHER" id="PTHR48052:SF84">
    <property type="entry name" value="PROTEIN KINASE DOMAIN-CONTAINING PROTEIN"/>
    <property type="match status" value="1"/>
</dbReference>
<evidence type="ECO:0000256" key="2">
    <source>
        <dbReference type="ARBA" id="ARBA00008684"/>
    </source>
</evidence>
<keyword evidence="11 23" id="KW-0732">Signal</keyword>
<dbReference type="Proteomes" id="UP001341281">
    <property type="component" value="Chromosome 01"/>
</dbReference>
<keyword evidence="26" id="KW-1185">Reference proteome</keyword>